<protein>
    <recommendedName>
        <fullName evidence="5">UBC core domain-containing protein</fullName>
    </recommendedName>
</protein>
<dbReference type="InterPro" id="IPR050113">
    <property type="entry name" value="Ub_conjugating_enzyme"/>
</dbReference>
<organism evidence="6 7">
    <name type="scientific">Crotalaria pallida</name>
    <name type="common">Smooth rattlebox</name>
    <name type="synonym">Crotalaria striata</name>
    <dbReference type="NCBI Taxonomy" id="3830"/>
    <lineage>
        <taxon>Eukaryota</taxon>
        <taxon>Viridiplantae</taxon>
        <taxon>Streptophyta</taxon>
        <taxon>Embryophyta</taxon>
        <taxon>Tracheophyta</taxon>
        <taxon>Spermatophyta</taxon>
        <taxon>Magnoliopsida</taxon>
        <taxon>eudicotyledons</taxon>
        <taxon>Gunneridae</taxon>
        <taxon>Pentapetalae</taxon>
        <taxon>rosids</taxon>
        <taxon>fabids</taxon>
        <taxon>Fabales</taxon>
        <taxon>Fabaceae</taxon>
        <taxon>Papilionoideae</taxon>
        <taxon>50 kb inversion clade</taxon>
        <taxon>genistoids sensu lato</taxon>
        <taxon>core genistoids</taxon>
        <taxon>Crotalarieae</taxon>
        <taxon>Crotalaria</taxon>
    </lineage>
</organism>
<dbReference type="PANTHER" id="PTHR24067">
    <property type="entry name" value="UBIQUITIN-CONJUGATING ENZYME E2"/>
    <property type="match status" value="1"/>
</dbReference>
<dbReference type="SUPFAM" id="SSF54495">
    <property type="entry name" value="UBC-like"/>
    <property type="match status" value="1"/>
</dbReference>
<accession>A0AAN9J2Z0</accession>
<comment type="similarity">
    <text evidence="4">Belongs to the ubiquitin-conjugating enzyme family.</text>
</comment>
<name>A0AAN9J2Z0_CROPI</name>
<keyword evidence="1" id="KW-0808">Transferase</keyword>
<dbReference type="PROSITE" id="PS50127">
    <property type="entry name" value="UBC_2"/>
    <property type="match status" value="1"/>
</dbReference>
<sequence>MSGGIARGRLAEERKAWRRNHPHGFVAKPEIGPDGSVNLMVWKCIIPGKSDWEGGYYPVTLKFNEDYPSSPPKCKFPKEFLHPNVYPTGHVCLSIIGDDWSPSTTVKQILLGIQNLLDNPNPASPANEEWNELFLEHLDEYKRMVRMQAEDYPIEI</sequence>
<dbReference type="PROSITE" id="PS00183">
    <property type="entry name" value="UBC_1"/>
    <property type="match status" value="1"/>
</dbReference>
<dbReference type="SMART" id="SM00212">
    <property type="entry name" value="UBCc"/>
    <property type="match status" value="1"/>
</dbReference>
<keyword evidence="4" id="KW-0067">ATP-binding</keyword>
<evidence type="ECO:0000256" key="2">
    <source>
        <dbReference type="ARBA" id="ARBA00022786"/>
    </source>
</evidence>
<evidence type="ECO:0000313" key="7">
    <source>
        <dbReference type="Proteomes" id="UP001372338"/>
    </source>
</evidence>
<evidence type="ECO:0000256" key="3">
    <source>
        <dbReference type="PROSITE-ProRule" id="PRU10133"/>
    </source>
</evidence>
<dbReference type="AlphaFoldDB" id="A0AAN9J2Z0"/>
<dbReference type="GO" id="GO:0016740">
    <property type="term" value="F:transferase activity"/>
    <property type="evidence" value="ECO:0007669"/>
    <property type="project" value="UniProtKB-KW"/>
</dbReference>
<dbReference type="EMBL" id="JAYWIO010000001">
    <property type="protein sequence ID" value="KAK7291097.1"/>
    <property type="molecule type" value="Genomic_DNA"/>
</dbReference>
<comment type="caution">
    <text evidence="6">The sequence shown here is derived from an EMBL/GenBank/DDBJ whole genome shotgun (WGS) entry which is preliminary data.</text>
</comment>
<evidence type="ECO:0000256" key="1">
    <source>
        <dbReference type="ARBA" id="ARBA00022679"/>
    </source>
</evidence>
<keyword evidence="4" id="KW-0547">Nucleotide-binding</keyword>
<dbReference type="Gene3D" id="3.10.110.10">
    <property type="entry name" value="Ubiquitin Conjugating Enzyme"/>
    <property type="match status" value="1"/>
</dbReference>
<dbReference type="InterPro" id="IPR016135">
    <property type="entry name" value="UBQ-conjugating_enzyme/RWD"/>
</dbReference>
<keyword evidence="7" id="KW-1185">Reference proteome</keyword>
<evidence type="ECO:0000259" key="5">
    <source>
        <dbReference type="PROSITE" id="PS50127"/>
    </source>
</evidence>
<feature type="domain" description="UBC core" evidence="5">
    <location>
        <begin position="5"/>
        <end position="154"/>
    </location>
</feature>
<evidence type="ECO:0000256" key="4">
    <source>
        <dbReference type="RuleBase" id="RU362109"/>
    </source>
</evidence>
<dbReference type="CDD" id="cd23798">
    <property type="entry name" value="UBCc_UBE2I"/>
    <property type="match status" value="1"/>
</dbReference>
<gene>
    <name evidence="6" type="ORF">RIF29_05984</name>
</gene>
<dbReference type="InterPro" id="IPR000608">
    <property type="entry name" value="UBC"/>
</dbReference>
<dbReference type="Proteomes" id="UP001372338">
    <property type="component" value="Unassembled WGS sequence"/>
</dbReference>
<proteinExistence type="inferred from homology"/>
<dbReference type="GO" id="GO:0005524">
    <property type="term" value="F:ATP binding"/>
    <property type="evidence" value="ECO:0007669"/>
    <property type="project" value="UniProtKB-UniRule"/>
</dbReference>
<dbReference type="Pfam" id="PF00179">
    <property type="entry name" value="UQ_con"/>
    <property type="match status" value="1"/>
</dbReference>
<evidence type="ECO:0000313" key="6">
    <source>
        <dbReference type="EMBL" id="KAK7291097.1"/>
    </source>
</evidence>
<feature type="active site" description="Glycyl thioester intermediate" evidence="3">
    <location>
        <position position="92"/>
    </location>
</feature>
<keyword evidence="2 4" id="KW-0833">Ubl conjugation pathway</keyword>
<dbReference type="InterPro" id="IPR023313">
    <property type="entry name" value="UBQ-conjugating_AS"/>
</dbReference>
<reference evidence="6 7" key="1">
    <citation type="submission" date="2024-01" db="EMBL/GenBank/DDBJ databases">
        <title>The genomes of 5 underutilized Papilionoideae crops provide insights into root nodulation and disease resistanc.</title>
        <authorList>
            <person name="Yuan L."/>
        </authorList>
    </citation>
    <scope>NUCLEOTIDE SEQUENCE [LARGE SCALE GENOMIC DNA]</scope>
    <source>
        <strain evidence="6">ZHUSHIDOU_FW_LH</strain>
        <tissue evidence="6">Leaf</tissue>
    </source>
</reference>